<proteinExistence type="predicted"/>
<protein>
    <submittedName>
        <fullName evidence="2">Uncharacterized protein</fullName>
    </submittedName>
</protein>
<dbReference type="AlphaFoldDB" id="A0A4V3Z7H3"/>
<sequence length="76" mass="8018">MPSPFISTIPPCLSVVSVGVRPYRPDTPPPLDPDAPIPDDPGPLLPDTPDLPPAPHEPSPYTEPAPNSPEPEPEPV</sequence>
<reference evidence="2 3" key="1">
    <citation type="submission" date="2019-04" db="EMBL/GenBank/DDBJ databases">
        <title>Draft genome sequences for three unisolated Alnus-infective Frankia Sp+ strains, AgTrS, AiOr and AvVan, the first sequenced Frankia strains able to sporulate in-planta.</title>
        <authorList>
            <person name="Bethencourt L."/>
            <person name="Vautrin F."/>
            <person name="Taib N."/>
            <person name="Dubost A."/>
            <person name="Castro-Garcia L."/>
            <person name="Imbaud O."/>
            <person name="Abrouk D."/>
            <person name="Fournier P."/>
            <person name="Briolay J."/>
            <person name="Nguyen A."/>
            <person name="Normand P."/>
            <person name="Fernandez M.P."/>
            <person name="Brochier-Armanet C."/>
            <person name="Herrera-Belaroussi A."/>
        </authorList>
    </citation>
    <scope>NUCLEOTIDE SEQUENCE [LARGE SCALE GENOMIC DNA]</scope>
    <source>
        <strain evidence="2 3">AvVan</strain>
    </source>
</reference>
<name>A0A4V3Z7H3_9ACTN</name>
<feature type="region of interest" description="Disordered" evidence="1">
    <location>
        <begin position="20"/>
        <end position="76"/>
    </location>
</feature>
<evidence type="ECO:0000313" key="3">
    <source>
        <dbReference type="Proteomes" id="UP000305282"/>
    </source>
</evidence>
<dbReference type="EMBL" id="SSXH01000296">
    <property type="protein sequence ID" value="THJ74199.1"/>
    <property type="molecule type" value="Genomic_DNA"/>
</dbReference>
<dbReference type="Proteomes" id="UP000305282">
    <property type="component" value="Unassembled WGS sequence"/>
</dbReference>
<gene>
    <name evidence="2" type="ORF">E7Y31_12910</name>
</gene>
<feature type="compositionally biased region" description="Pro residues" evidence="1">
    <location>
        <begin position="25"/>
        <end position="70"/>
    </location>
</feature>
<dbReference type="RefSeq" id="WP_136448368.1">
    <property type="nucleotide sequence ID" value="NZ_CADCWT010000001.1"/>
</dbReference>
<evidence type="ECO:0000256" key="1">
    <source>
        <dbReference type="SAM" id="MobiDB-lite"/>
    </source>
</evidence>
<comment type="caution">
    <text evidence="2">The sequence shown here is derived from an EMBL/GenBank/DDBJ whole genome shotgun (WGS) entry which is preliminary data.</text>
</comment>
<accession>A0A4V3Z7H3</accession>
<organism evidence="2 3">
    <name type="scientific">Candidatus Frankia alpina</name>
    <dbReference type="NCBI Taxonomy" id="2699483"/>
    <lineage>
        <taxon>Bacteria</taxon>
        <taxon>Bacillati</taxon>
        <taxon>Actinomycetota</taxon>
        <taxon>Actinomycetes</taxon>
        <taxon>Frankiales</taxon>
        <taxon>Frankiaceae</taxon>
        <taxon>Frankia</taxon>
    </lineage>
</organism>
<keyword evidence="3" id="KW-1185">Reference proteome</keyword>
<evidence type="ECO:0000313" key="2">
    <source>
        <dbReference type="EMBL" id="THJ74199.1"/>
    </source>
</evidence>